<dbReference type="SUPFAM" id="SSF53335">
    <property type="entry name" value="S-adenosyl-L-methionine-dependent methyltransferases"/>
    <property type="match status" value="1"/>
</dbReference>
<gene>
    <name evidence="2" type="ORF">S01H4_61123</name>
</gene>
<name>X1EI11_9ZZZZ</name>
<organism evidence="2">
    <name type="scientific">marine sediment metagenome</name>
    <dbReference type="NCBI Taxonomy" id="412755"/>
    <lineage>
        <taxon>unclassified sequences</taxon>
        <taxon>metagenomes</taxon>
        <taxon>ecological metagenomes</taxon>
    </lineage>
</organism>
<feature type="non-terminal residue" evidence="2">
    <location>
        <position position="1"/>
    </location>
</feature>
<sequence>SKLIITKLYDERYIPHGEYYKFQIGTYEEPKDVAKRIKEIYETVQKKNSGVFKAKLELPDAMIFRIVEHLQDISLRITDLDAKGRAFENFLGKLFRGEYGQYFTPRQIVEFMVEIIDPDENDYLIDPACGSGGFVSKISYLFGLMSFLGSKFL</sequence>
<dbReference type="Gene3D" id="3.40.50.150">
    <property type="entry name" value="Vaccinia Virus protein VP39"/>
    <property type="match status" value="1"/>
</dbReference>
<dbReference type="GO" id="GO:0003677">
    <property type="term" value="F:DNA binding"/>
    <property type="evidence" value="ECO:0007669"/>
    <property type="project" value="InterPro"/>
</dbReference>
<protein>
    <recommendedName>
        <fullName evidence="1">DNA methylase adenine-specific domain-containing protein</fullName>
    </recommendedName>
</protein>
<dbReference type="PANTHER" id="PTHR42998">
    <property type="entry name" value="TYPE I RESTRICTION ENZYME HINDVIIP M PROTEIN-RELATED"/>
    <property type="match status" value="1"/>
</dbReference>
<dbReference type="EMBL" id="BART01036177">
    <property type="protein sequence ID" value="GAH08303.1"/>
    <property type="molecule type" value="Genomic_DNA"/>
</dbReference>
<comment type="caution">
    <text evidence="2">The sequence shown here is derived from an EMBL/GenBank/DDBJ whole genome shotgun (WGS) entry which is preliminary data.</text>
</comment>
<dbReference type="AlphaFoldDB" id="X1EI11"/>
<dbReference type="PRINTS" id="PR00507">
    <property type="entry name" value="N12N6MTFRASE"/>
</dbReference>
<dbReference type="GO" id="GO:0008170">
    <property type="term" value="F:N-methyltransferase activity"/>
    <property type="evidence" value="ECO:0007669"/>
    <property type="project" value="InterPro"/>
</dbReference>
<evidence type="ECO:0000313" key="2">
    <source>
        <dbReference type="EMBL" id="GAH08303.1"/>
    </source>
</evidence>
<dbReference type="InterPro" id="IPR052916">
    <property type="entry name" value="Type-I_RE_MTase_Subunit"/>
</dbReference>
<proteinExistence type="predicted"/>
<dbReference type="InterPro" id="IPR003356">
    <property type="entry name" value="DNA_methylase_A-5"/>
</dbReference>
<evidence type="ECO:0000259" key="1">
    <source>
        <dbReference type="Pfam" id="PF02384"/>
    </source>
</evidence>
<dbReference type="Pfam" id="PF02384">
    <property type="entry name" value="N6_Mtase"/>
    <property type="match status" value="1"/>
</dbReference>
<accession>X1EI11</accession>
<feature type="domain" description="DNA methylase adenine-specific" evidence="1">
    <location>
        <begin position="81"/>
        <end position="137"/>
    </location>
</feature>
<dbReference type="InterPro" id="IPR029063">
    <property type="entry name" value="SAM-dependent_MTases_sf"/>
</dbReference>
<reference evidence="2" key="1">
    <citation type="journal article" date="2014" name="Front. Microbiol.">
        <title>High frequency of phylogenetically diverse reductive dehalogenase-homologous genes in deep subseafloor sedimentary metagenomes.</title>
        <authorList>
            <person name="Kawai M."/>
            <person name="Futagami T."/>
            <person name="Toyoda A."/>
            <person name="Takaki Y."/>
            <person name="Nishi S."/>
            <person name="Hori S."/>
            <person name="Arai W."/>
            <person name="Tsubouchi T."/>
            <person name="Morono Y."/>
            <person name="Uchiyama I."/>
            <person name="Ito T."/>
            <person name="Fujiyama A."/>
            <person name="Inagaki F."/>
            <person name="Takami H."/>
        </authorList>
    </citation>
    <scope>NUCLEOTIDE SEQUENCE</scope>
    <source>
        <strain evidence="2">Expedition CK06-06</strain>
    </source>
</reference>
<dbReference type="PANTHER" id="PTHR42998:SF1">
    <property type="entry name" value="TYPE I RESTRICTION ENZYME HINDI METHYLASE SUBUNIT"/>
    <property type="match status" value="1"/>
</dbReference>